<organism evidence="9 10">
    <name type="scientific">Methylomonas lenta</name>
    <dbReference type="NCBI Taxonomy" id="980561"/>
    <lineage>
        <taxon>Bacteria</taxon>
        <taxon>Pseudomonadati</taxon>
        <taxon>Pseudomonadota</taxon>
        <taxon>Gammaproteobacteria</taxon>
        <taxon>Methylococcales</taxon>
        <taxon>Methylococcaceae</taxon>
        <taxon>Methylomonas</taxon>
    </lineage>
</organism>
<evidence type="ECO:0000313" key="10">
    <source>
        <dbReference type="Proteomes" id="UP000078476"/>
    </source>
</evidence>
<evidence type="ECO:0000259" key="8">
    <source>
        <dbReference type="PROSITE" id="PS51781"/>
    </source>
</evidence>
<proteinExistence type="inferred from homology"/>
<dbReference type="InterPro" id="IPR023346">
    <property type="entry name" value="Lysozyme-like_dom_sf"/>
</dbReference>
<dbReference type="OrthoDB" id="9091992at2"/>
<evidence type="ECO:0000256" key="3">
    <source>
        <dbReference type="ARBA" id="ARBA00022638"/>
    </source>
</evidence>
<dbReference type="GO" id="GO:0031640">
    <property type="term" value="P:killing of cells of another organism"/>
    <property type="evidence" value="ECO:0007669"/>
    <property type="project" value="UniProtKB-KW"/>
</dbReference>
<keyword evidence="6 7" id="KW-0326">Glycosidase</keyword>
<dbReference type="Gene3D" id="2.30.30.40">
    <property type="entry name" value="SH3 Domains"/>
    <property type="match status" value="1"/>
</dbReference>
<keyword evidence="4 7" id="KW-0378">Hydrolase</keyword>
<dbReference type="PANTHER" id="PTHR38107">
    <property type="match status" value="1"/>
</dbReference>
<accession>A0A177N0C6</accession>
<dbReference type="InterPro" id="IPR034690">
    <property type="entry name" value="Endolysin_T4_type"/>
</dbReference>
<keyword evidence="10" id="KW-1185">Reference proteome</keyword>
<dbReference type="GO" id="GO:0009253">
    <property type="term" value="P:peptidoglycan catabolic process"/>
    <property type="evidence" value="ECO:0007669"/>
    <property type="project" value="InterPro"/>
</dbReference>
<comment type="caution">
    <text evidence="9">The sequence shown here is derived from an EMBL/GenBank/DDBJ whole genome shotgun (WGS) entry which is preliminary data.</text>
</comment>
<dbReference type="Proteomes" id="UP000078476">
    <property type="component" value="Unassembled WGS sequence"/>
</dbReference>
<dbReference type="GO" id="GO:0016998">
    <property type="term" value="P:cell wall macromolecule catabolic process"/>
    <property type="evidence" value="ECO:0007669"/>
    <property type="project" value="InterPro"/>
</dbReference>
<evidence type="ECO:0000256" key="5">
    <source>
        <dbReference type="ARBA" id="ARBA00023200"/>
    </source>
</evidence>
<dbReference type="InterPro" id="IPR033907">
    <property type="entry name" value="Endolysin_autolysin"/>
</dbReference>
<evidence type="ECO:0000313" key="9">
    <source>
        <dbReference type="EMBL" id="OAI10599.1"/>
    </source>
</evidence>
<dbReference type="Pfam" id="PF00959">
    <property type="entry name" value="Phage_lysozyme"/>
    <property type="match status" value="1"/>
</dbReference>
<sequence>MARKVNSAGIKLVQTFEGLKLEAYTCPAGIWTIGYGHTKGVKKGDKITDAEAEKILAQDLAQCGEQIEKCVNVPLNDNQFAALASFVFNVGIGSLTASSLLRRLNHGDYDCVPSELSKWVKASNPKTGKKVTLAGLVKRRAAEGELWLETDSGDAFLNSQDMPQQVHADDSRTIYRVAARSGLRVRSGASTSYDVIKVLPLDTQVYVIREKEGWAAIDTEGDGALDGWVAMDFLRVHQT</sequence>
<gene>
    <name evidence="9" type="ORF">A1359_16470</name>
</gene>
<feature type="domain" description="SH3b" evidence="8">
    <location>
        <begin position="172"/>
        <end position="238"/>
    </location>
</feature>
<comment type="catalytic activity">
    <reaction evidence="1 7">
        <text>Hydrolysis of (1-&gt;4)-beta-linkages between N-acetylmuramic acid and N-acetyl-D-glucosamine residues in a peptidoglycan and between N-acetyl-D-glucosamine residues in chitodextrins.</text>
        <dbReference type="EC" id="3.2.1.17"/>
    </reaction>
</comment>
<dbReference type="SUPFAM" id="SSF53955">
    <property type="entry name" value="Lysozyme-like"/>
    <property type="match status" value="1"/>
</dbReference>
<dbReference type="Pfam" id="PF08239">
    <property type="entry name" value="SH3_3"/>
    <property type="match status" value="1"/>
</dbReference>
<dbReference type="CDD" id="cd00737">
    <property type="entry name" value="lyz_endolysin_autolysin"/>
    <property type="match status" value="1"/>
</dbReference>
<dbReference type="PROSITE" id="PS51781">
    <property type="entry name" value="SH3B"/>
    <property type="match status" value="1"/>
</dbReference>
<dbReference type="EMBL" id="LUUI01000152">
    <property type="protein sequence ID" value="OAI10599.1"/>
    <property type="molecule type" value="Genomic_DNA"/>
</dbReference>
<keyword evidence="2 7" id="KW-0929">Antimicrobial</keyword>
<evidence type="ECO:0000256" key="2">
    <source>
        <dbReference type="ARBA" id="ARBA00022529"/>
    </source>
</evidence>
<dbReference type="InterPro" id="IPR051018">
    <property type="entry name" value="Bacteriophage_GH24"/>
</dbReference>
<dbReference type="PANTHER" id="PTHR38107:SF3">
    <property type="entry name" value="LYSOZYME RRRD-RELATED"/>
    <property type="match status" value="1"/>
</dbReference>
<dbReference type="EC" id="3.2.1.17" evidence="7"/>
<keyword evidence="5" id="KW-1035">Host cytoplasm</keyword>
<dbReference type="STRING" id="980561.A1359_16470"/>
<evidence type="ECO:0000256" key="6">
    <source>
        <dbReference type="ARBA" id="ARBA00023295"/>
    </source>
</evidence>
<dbReference type="AlphaFoldDB" id="A0A177N0C6"/>
<dbReference type="InterPro" id="IPR003646">
    <property type="entry name" value="SH3-like_bac-type"/>
</dbReference>
<dbReference type="GO" id="GO:0003796">
    <property type="term" value="F:lysozyme activity"/>
    <property type="evidence" value="ECO:0007669"/>
    <property type="project" value="UniProtKB-EC"/>
</dbReference>
<name>A0A177N0C6_9GAMM</name>
<dbReference type="GO" id="GO:0042742">
    <property type="term" value="P:defense response to bacterium"/>
    <property type="evidence" value="ECO:0007669"/>
    <property type="project" value="UniProtKB-KW"/>
</dbReference>
<protein>
    <recommendedName>
        <fullName evidence="7">Lysozyme</fullName>
        <ecNumber evidence="7">3.2.1.17</ecNumber>
    </recommendedName>
</protein>
<evidence type="ECO:0000256" key="1">
    <source>
        <dbReference type="ARBA" id="ARBA00000632"/>
    </source>
</evidence>
<dbReference type="InterPro" id="IPR023347">
    <property type="entry name" value="Lysozyme_dom_sf"/>
</dbReference>
<dbReference type="HAMAP" id="MF_04110">
    <property type="entry name" value="ENDOLYSIN_T4"/>
    <property type="match status" value="1"/>
</dbReference>
<dbReference type="InterPro" id="IPR002196">
    <property type="entry name" value="Glyco_hydro_24"/>
</dbReference>
<dbReference type="SMART" id="SM00287">
    <property type="entry name" value="SH3b"/>
    <property type="match status" value="1"/>
</dbReference>
<reference evidence="9 10" key="1">
    <citation type="submission" date="2016-03" db="EMBL/GenBank/DDBJ databases">
        <authorList>
            <person name="Ploux O."/>
        </authorList>
    </citation>
    <scope>NUCLEOTIDE SEQUENCE [LARGE SCALE GENOMIC DNA]</scope>
    <source>
        <strain evidence="9 10">R-45370</strain>
    </source>
</reference>
<evidence type="ECO:0000256" key="4">
    <source>
        <dbReference type="ARBA" id="ARBA00022801"/>
    </source>
</evidence>
<evidence type="ECO:0000256" key="7">
    <source>
        <dbReference type="RuleBase" id="RU003788"/>
    </source>
</evidence>
<dbReference type="Gene3D" id="1.10.530.40">
    <property type="match status" value="1"/>
</dbReference>
<comment type="similarity">
    <text evidence="7">Belongs to the glycosyl hydrolase 24 family.</text>
</comment>
<dbReference type="RefSeq" id="WP_066987134.1">
    <property type="nucleotide sequence ID" value="NZ_LUUI01000152.1"/>
</dbReference>
<keyword evidence="3 7" id="KW-0081">Bacteriolytic enzyme</keyword>